<dbReference type="eggNOG" id="ENOG502Z8AG">
    <property type="taxonomic scope" value="Bacteria"/>
</dbReference>
<proteinExistence type="predicted"/>
<gene>
    <name evidence="2" type="ORF">P618_200453</name>
</gene>
<dbReference type="STRING" id="1399147.P618_200453"/>
<dbReference type="Pfam" id="PF16075">
    <property type="entry name" value="DUF4815"/>
    <property type="match status" value="1"/>
</dbReference>
<comment type="caution">
    <text evidence="2">The sequence shown here is derived from an EMBL/GenBank/DDBJ whole genome shotgun (WGS) entry which is preliminary data.</text>
</comment>
<accession>W6TET9</accession>
<evidence type="ECO:0000313" key="2">
    <source>
        <dbReference type="EMBL" id="ETZ07389.1"/>
    </source>
</evidence>
<feature type="domain" description="DUF4815" evidence="1">
    <location>
        <begin position="2"/>
        <end position="518"/>
    </location>
</feature>
<keyword evidence="3" id="KW-1185">Reference proteome</keyword>
<evidence type="ECO:0000313" key="3">
    <source>
        <dbReference type="Proteomes" id="UP000019112"/>
    </source>
</evidence>
<dbReference type="AlphaFoldDB" id="W6TET9"/>
<organism evidence="2 3">
    <name type="scientific">Holospora obtusa F1</name>
    <dbReference type="NCBI Taxonomy" id="1399147"/>
    <lineage>
        <taxon>Bacteria</taxon>
        <taxon>Pseudomonadati</taxon>
        <taxon>Pseudomonadota</taxon>
        <taxon>Alphaproteobacteria</taxon>
        <taxon>Holosporales</taxon>
        <taxon>Holosporaceae</taxon>
        <taxon>Holospora</taxon>
    </lineage>
</organism>
<evidence type="ECO:0000259" key="1">
    <source>
        <dbReference type="Pfam" id="PF16075"/>
    </source>
</evidence>
<reference evidence="2 3" key="1">
    <citation type="journal article" date="2014" name="FEMS Microbiol. Lett.">
        <title>Draft genome sequences of three Holospora species (Holospora obtusa, Holospora undulata, and Holospora elegans), endonuclear symbiotic bacteria of the ciliate Paramecium caudatum.</title>
        <authorList>
            <person name="Dohra H."/>
            <person name="Tanaka K."/>
            <person name="Suzuki T."/>
            <person name="Fujishima M."/>
            <person name="Suzuki H."/>
        </authorList>
    </citation>
    <scope>NUCLEOTIDE SEQUENCE [LARGE SCALE GENOMIC DNA]</scope>
    <source>
        <strain evidence="2 3">F1</strain>
    </source>
</reference>
<sequence>MVNPHTGETSVEAGYIYLRGAVREIGSVNFTIPVNASVRIGVWYVESTVTELEDPGLRDPAVGTRNYQEPGAARLKANITWDFQADGIPPTSQEGEFYPIYGVENGVLVQHAPPPQLDAVNAALARYDRESNGSYVVSGLDVMYLQTDNNEQVFVINEGKAHVDGFEIELPHSLRVRFAFDPDIQAIESEPHTFQPNTQGIMDLTLNETPIKEIFDVDVTVQKTIAMTHGSYTGVMDPIPDTSVLEIIQVKQGTTVYVNGTDYRLRSGDVDWSLSGAEPAPGSTYEITYRYRSRITPQNITENGFKISGAVNGTLVLVDYSWMMTRYDLITMDAQGIVRRIKGFAHPWRPSLPKAPTGQLALAYVYQNWRAQEKPRVVNNAIHAIPMSDIEAMRSSINDLYDLIAQERLRNDANSREPAAKKGIFVDPFFDDDMRDQGITQTAAIVDHELTLPINGSVQDVGKGSNPWLLPYVLEPVLEQLLQTMDMKINPYQAFAPIPAKAIINLNVDRWTELETNWSSLITQRFSVLSSPITRQIVNGGGVLTRVTSSTTQNVLIGTQISQTSELLSSSIREATFMRQATQNFDLEGFMPNEQLRIVFDGITIEPISV</sequence>
<name>W6TET9_HOLOB</name>
<protein>
    <recommendedName>
        <fullName evidence="1">DUF4815 domain-containing protein</fullName>
    </recommendedName>
</protein>
<dbReference type="EMBL" id="AWTR02000048">
    <property type="protein sequence ID" value="ETZ07389.1"/>
    <property type="molecule type" value="Genomic_DNA"/>
</dbReference>
<dbReference type="InterPro" id="IPR032096">
    <property type="entry name" value="DUF4815"/>
</dbReference>
<dbReference type="Proteomes" id="UP000019112">
    <property type="component" value="Unassembled WGS sequence"/>
</dbReference>